<evidence type="ECO:0000256" key="6">
    <source>
        <dbReference type="ARBA" id="ARBA00022679"/>
    </source>
</evidence>
<dbReference type="SUPFAM" id="SSF55821">
    <property type="entry name" value="YrdC/RibB"/>
    <property type="match status" value="1"/>
</dbReference>
<dbReference type="Pfam" id="PF03481">
    <property type="entry name" value="Sua5_C"/>
    <property type="match status" value="1"/>
</dbReference>
<dbReference type="GO" id="GO:0006450">
    <property type="term" value="P:regulation of translational fidelity"/>
    <property type="evidence" value="ECO:0007669"/>
    <property type="project" value="TreeGrafter"/>
</dbReference>
<dbReference type="GO" id="GO:0000049">
    <property type="term" value="F:tRNA binding"/>
    <property type="evidence" value="ECO:0007669"/>
    <property type="project" value="TreeGrafter"/>
</dbReference>
<dbReference type="PROSITE" id="PS51163">
    <property type="entry name" value="YRDC"/>
    <property type="match status" value="1"/>
</dbReference>
<evidence type="ECO:0000256" key="10">
    <source>
        <dbReference type="ARBA" id="ARBA00022840"/>
    </source>
</evidence>
<dbReference type="InterPro" id="IPR017945">
    <property type="entry name" value="DHBP_synth_RibB-like_a/b_dom"/>
</dbReference>
<dbReference type="GO" id="GO:0003725">
    <property type="term" value="F:double-stranded RNA binding"/>
    <property type="evidence" value="ECO:0007669"/>
    <property type="project" value="UniProtKB-UniRule"/>
</dbReference>
<feature type="binding site" evidence="14">
    <location>
        <position position="192"/>
    </location>
    <ligand>
        <name>ATP</name>
        <dbReference type="ChEBI" id="CHEBI:30616"/>
    </ligand>
</feature>
<dbReference type="InterPro" id="IPR010923">
    <property type="entry name" value="T(6)A37_SUA5"/>
</dbReference>
<evidence type="ECO:0000256" key="14">
    <source>
        <dbReference type="PIRSR" id="PIRSR004930-1"/>
    </source>
</evidence>
<dbReference type="EC" id="2.7.7.87" evidence="3 13"/>
<evidence type="ECO:0000256" key="5">
    <source>
        <dbReference type="ARBA" id="ARBA00022490"/>
    </source>
</evidence>
<keyword evidence="7 13" id="KW-0819">tRNA processing</keyword>
<feature type="binding site" evidence="14">
    <location>
        <position position="19"/>
    </location>
    <ligand>
        <name>L-threonine</name>
        <dbReference type="ChEBI" id="CHEBI:57926"/>
    </ligand>
</feature>
<reference evidence="16 17" key="1">
    <citation type="submission" date="2015-10" db="EMBL/GenBank/DDBJ databases">
        <title>Metagenome-Assembled Genomes uncover a global brackish microbiome.</title>
        <authorList>
            <person name="Hugerth L.W."/>
            <person name="Larsson J."/>
            <person name="Alneberg J."/>
            <person name="Lindh M.V."/>
            <person name="Legrand C."/>
            <person name="Pinhassi J."/>
            <person name="Andersson A.F."/>
        </authorList>
    </citation>
    <scope>NUCLEOTIDE SEQUENCE [LARGE SCALE GENOMIC DNA]</scope>
    <source>
        <strain evidence="16">BACL18 MAG-120507-bin52</strain>
    </source>
</reference>
<dbReference type="Pfam" id="PF01300">
    <property type="entry name" value="Sua5_yciO_yrdC"/>
    <property type="match status" value="1"/>
</dbReference>
<gene>
    <name evidence="16" type="ORF">ABR82_00210</name>
</gene>
<comment type="caution">
    <text evidence="16">The sequence shown here is derived from an EMBL/GenBank/DDBJ whole genome shotgun (WGS) entry which is preliminary data.</text>
</comment>
<keyword evidence="9 13" id="KW-0547">Nucleotide-binding</keyword>
<dbReference type="PANTHER" id="PTHR17490">
    <property type="entry name" value="SUA5"/>
    <property type="match status" value="1"/>
</dbReference>
<feature type="binding site" evidence="14">
    <location>
        <position position="98"/>
    </location>
    <ligand>
        <name>L-threonine</name>
        <dbReference type="ChEBI" id="CHEBI:57926"/>
    </ligand>
</feature>
<feature type="domain" description="YrdC-like" evidence="15">
    <location>
        <begin position="1"/>
        <end position="156"/>
    </location>
</feature>
<dbReference type="PANTHER" id="PTHR17490:SF16">
    <property type="entry name" value="THREONYLCARBAMOYL-AMP SYNTHASE"/>
    <property type="match status" value="1"/>
</dbReference>
<dbReference type="Proteomes" id="UP000051269">
    <property type="component" value="Unassembled WGS sequence"/>
</dbReference>
<proteinExistence type="inferred from homology"/>
<dbReference type="AlphaFoldDB" id="A0A0R2RBE2"/>
<keyword evidence="5 13" id="KW-0963">Cytoplasm</keyword>
<keyword evidence="10 13" id="KW-0067">ATP-binding</keyword>
<evidence type="ECO:0000256" key="9">
    <source>
        <dbReference type="ARBA" id="ARBA00022741"/>
    </source>
</evidence>
<evidence type="ECO:0000256" key="8">
    <source>
        <dbReference type="ARBA" id="ARBA00022695"/>
    </source>
</evidence>
<evidence type="ECO:0000313" key="17">
    <source>
        <dbReference type="Proteomes" id="UP000051269"/>
    </source>
</evidence>
<dbReference type="EMBL" id="LIBO01000375">
    <property type="protein sequence ID" value="KRO59669.1"/>
    <property type="molecule type" value="Genomic_DNA"/>
</dbReference>
<comment type="similarity">
    <text evidence="2 13">Belongs to the SUA5 family.</text>
</comment>
<evidence type="ECO:0000259" key="15">
    <source>
        <dbReference type="PROSITE" id="PS51163"/>
    </source>
</evidence>
<keyword evidence="6 13" id="KW-0808">Transferase</keyword>
<evidence type="ECO:0000256" key="4">
    <source>
        <dbReference type="ARBA" id="ARBA00015492"/>
    </source>
</evidence>
<dbReference type="GO" id="GO:0061710">
    <property type="term" value="F:L-threonylcarbamoyladenylate synthase"/>
    <property type="evidence" value="ECO:0007669"/>
    <property type="project" value="UniProtKB-EC"/>
</dbReference>
<accession>A0A0R2RBE2</accession>
<protein>
    <recommendedName>
        <fullName evidence="4 13">Threonylcarbamoyl-AMP synthase</fullName>
        <shortName evidence="13">TC-AMP synthase</shortName>
        <ecNumber evidence="3 13">2.7.7.87</ecNumber>
    </recommendedName>
    <alternativeName>
        <fullName evidence="11 13">L-threonylcarbamoyladenylate synthase</fullName>
    </alternativeName>
</protein>
<dbReference type="InterPro" id="IPR005145">
    <property type="entry name" value="Sua5_C"/>
</dbReference>
<dbReference type="Gene3D" id="3.40.50.11030">
    <property type="entry name" value="Threonylcarbamoyl-AMP synthase, C-terminal domain"/>
    <property type="match status" value="1"/>
</dbReference>
<comment type="function">
    <text evidence="13">Required for the formation of a threonylcarbamoyl group on adenosine at position 37 (t(6)A37) in tRNAs that read codons beginning with adenine.</text>
</comment>
<dbReference type="GO" id="GO:0005524">
    <property type="term" value="F:ATP binding"/>
    <property type="evidence" value="ECO:0007669"/>
    <property type="project" value="UniProtKB-UniRule"/>
</dbReference>
<organism evidence="16 17">
    <name type="scientific">Verrucomicrobia subdivision 6 bacterium BACL9 MAG-120507-bin52</name>
    <dbReference type="NCBI Taxonomy" id="1655590"/>
    <lineage>
        <taxon>Bacteria</taxon>
        <taxon>Pseudomonadati</taxon>
        <taxon>Verrucomicrobiota</taxon>
        <taxon>Verrucomicrobiia</taxon>
        <taxon>Verrucomicrobiales</taxon>
        <taxon>Verrucomicrobia subdivision 6</taxon>
    </lineage>
</organism>
<comment type="subcellular location">
    <subcellularLocation>
        <location evidence="1 13">Cytoplasm</location>
    </subcellularLocation>
</comment>
<feature type="binding site" evidence="14">
    <location>
        <position position="108"/>
    </location>
    <ligand>
        <name>ATP</name>
        <dbReference type="ChEBI" id="CHEBI:30616"/>
    </ligand>
</feature>
<dbReference type="GO" id="GO:0005737">
    <property type="term" value="C:cytoplasm"/>
    <property type="evidence" value="ECO:0007669"/>
    <property type="project" value="UniProtKB-SubCell"/>
</dbReference>
<name>A0A0R2RBE2_9BACT</name>
<evidence type="ECO:0000256" key="1">
    <source>
        <dbReference type="ARBA" id="ARBA00004496"/>
    </source>
</evidence>
<feature type="binding site" evidence="14">
    <location>
        <position position="78"/>
    </location>
    <ligand>
        <name>L-threonine</name>
        <dbReference type="ChEBI" id="CHEBI:57926"/>
    </ligand>
</feature>
<feature type="binding site" evidence="14">
    <location>
        <position position="100"/>
    </location>
    <ligand>
        <name>ATP</name>
        <dbReference type="ChEBI" id="CHEBI:30616"/>
    </ligand>
</feature>
<feature type="binding site" evidence="14">
    <location>
        <position position="138"/>
    </location>
    <ligand>
        <name>L-threonine</name>
        <dbReference type="ChEBI" id="CHEBI:57926"/>
    </ligand>
</feature>
<sequence>MQKIFYAKGRPSSDPLILHLPSTELNRAVAHHWIADPLPSFATELAKKFWPGPLTMVVPKGDRVPLEVTAGMDTVALRVSAHPAAQKLLEELGEPLAAPSANRFGRISPTDASAVLQELEGKIPLILDGGPCSHGIESTVLSLLSNLPTILRPGSITPEMISEITHTEVWLQSKQKDPKSGMPSPGMLENHYAPQTPLYLCTAPIKSFASPYQFILYQNCPTSPEAQVHLLCPDGKHSTAAQNLYRVLREADQAASSAILIDPVPDSPWALALRDRLHRASAGTATWKNGQWNFLPRTHS</sequence>
<evidence type="ECO:0000256" key="3">
    <source>
        <dbReference type="ARBA" id="ARBA00012584"/>
    </source>
</evidence>
<dbReference type="PIRSF" id="PIRSF004930">
    <property type="entry name" value="Tln_factor_SUA5"/>
    <property type="match status" value="1"/>
</dbReference>
<dbReference type="InterPro" id="IPR006070">
    <property type="entry name" value="Sua5-like_dom"/>
</dbReference>
<dbReference type="Gene3D" id="3.90.870.10">
    <property type="entry name" value="DHBP synthase"/>
    <property type="match status" value="1"/>
</dbReference>
<evidence type="ECO:0000256" key="12">
    <source>
        <dbReference type="ARBA" id="ARBA00048366"/>
    </source>
</evidence>
<evidence type="ECO:0000256" key="2">
    <source>
        <dbReference type="ARBA" id="ARBA00007663"/>
    </source>
</evidence>
<evidence type="ECO:0000256" key="7">
    <source>
        <dbReference type="ARBA" id="ARBA00022694"/>
    </source>
</evidence>
<dbReference type="GO" id="GO:0008033">
    <property type="term" value="P:tRNA processing"/>
    <property type="evidence" value="ECO:0007669"/>
    <property type="project" value="UniProtKB-KW"/>
</dbReference>
<evidence type="ECO:0000313" key="16">
    <source>
        <dbReference type="EMBL" id="KRO59669.1"/>
    </source>
</evidence>
<feature type="binding site" evidence="14">
    <location>
        <position position="10"/>
    </location>
    <ligand>
        <name>ATP</name>
        <dbReference type="ChEBI" id="CHEBI:30616"/>
    </ligand>
</feature>
<comment type="catalytic activity">
    <reaction evidence="12 13">
        <text>L-threonine + hydrogencarbonate + ATP = L-threonylcarbamoyladenylate + diphosphate + H2O</text>
        <dbReference type="Rhea" id="RHEA:36407"/>
        <dbReference type="ChEBI" id="CHEBI:15377"/>
        <dbReference type="ChEBI" id="CHEBI:17544"/>
        <dbReference type="ChEBI" id="CHEBI:30616"/>
        <dbReference type="ChEBI" id="CHEBI:33019"/>
        <dbReference type="ChEBI" id="CHEBI:57926"/>
        <dbReference type="ChEBI" id="CHEBI:73682"/>
        <dbReference type="EC" id="2.7.7.87"/>
    </reaction>
</comment>
<evidence type="ECO:0000256" key="13">
    <source>
        <dbReference type="PIRNR" id="PIRNR004930"/>
    </source>
</evidence>
<feature type="binding site" evidence="14">
    <location>
        <position position="74"/>
    </location>
    <ligand>
        <name>ATP</name>
        <dbReference type="ChEBI" id="CHEBI:30616"/>
    </ligand>
</feature>
<feature type="binding site" evidence="14">
    <location>
        <position position="152"/>
    </location>
    <ligand>
        <name>ATP</name>
        <dbReference type="ChEBI" id="CHEBI:30616"/>
    </ligand>
</feature>
<evidence type="ECO:0000256" key="11">
    <source>
        <dbReference type="ARBA" id="ARBA00029774"/>
    </source>
</evidence>
<keyword evidence="8 13" id="KW-0548">Nucleotidyltransferase</keyword>
<dbReference type="InterPro" id="IPR050156">
    <property type="entry name" value="TC-AMP_synthase_SUA5"/>
</dbReference>
<dbReference type="InterPro" id="IPR038385">
    <property type="entry name" value="Sua5/YwlC_C"/>
</dbReference>